<protein>
    <submittedName>
        <fullName evidence="2">Uncharacterized protein</fullName>
    </submittedName>
</protein>
<comment type="caution">
    <text evidence="2">The sequence shown here is derived from an EMBL/GenBank/DDBJ whole genome shotgun (WGS) entry which is preliminary data.</text>
</comment>
<proteinExistence type="predicted"/>
<dbReference type="PATRIC" id="fig|1202724.3.peg.2968"/>
<keyword evidence="3" id="KW-1185">Reference proteome</keyword>
<sequence>MEEYRRTGEMPAINYFSRSKINLDYVPVWVKIVGILLFAYTAFNFYTALHTSDGGMPNIENGQYVLTDHGKRIKTITPAEYTYYKANETRMFSGHLLLFYVVSAFILFPKKQHNTI</sequence>
<reference evidence="2 3" key="1">
    <citation type="submission" date="2015-08" db="EMBL/GenBank/DDBJ databases">
        <title>Whole genome sequence of Flavobacterium akiainvivens IK-1T, from decaying Wikstroemia oahuensis, an endemic Hawaiian shrub.</title>
        <authorList>
            <person name="Wan X."/>
            <person name="Hou S."/>
            <person name="Saito J."/>
            <person name="Donachie S."/>
        </authorList>
    </citation>
    <scope>NUCLEOTIDE SEQUENCE [LARGE SCALE GENOMIC DNA]</scope>
    <source>
        <strain evidence="2 3">IK-1</strain>
    </source>
</reference>
<keyword evidence="1" id="KW-0472">Membrane</keyword>
<keyword evidence="1" id="KW-1133">Transmembrane helix</keyword>
<feature type="transmembrane region" description="Helical" evidence="1">
    <location>
        <begin position="91"/>
        <end position="108"/>
    </location>
</feature>
<name>A0A0M8MEB1_9FLAO</name>
<dbReference type="EMBL" id="LIYD01000005">
    <property type="protein sequence ID" value="KOS07074.1"/>
    <property type="molecule type" value="Genomic_DNA"/>
</dbReference>
<keyword evidence="1" id="KW-0812">Transmembrane</keyword>
<gene>
    <name evidence="2" type="ORF">AM493_14295</name>
</gene>
<organism evidence="2 3">
    <name type="scientific">Flavobacterium akiainvivens</name>
    <dbReference type="NCBI Taxonomy" id="1202724"/>
    <lineage>
        <taxon>Bacteria</taxon>
        <taxon>Pseudomonadati</taxon>
        <taxon>Bacteroidota</taxon>
        <taxon>Flavobacteriia</taxon>
        <taxon>Flavobacteriales</taxon>
        <taxon>Flavobacteriaceae</taxon>
        <taxon>Flavobacterium</taxon>
    </lineage>
</organism>
<dbReference type="Proteomes" id="UP000037755">
    <property type="component" value="Unassembled WGS sequence"/>
</dbReference>
<evidence type="ECO:0000313" key="2">
    <source>
        <dbReference type="EMBL" id="KOS07074.1"/>
    </source>
</evidence>
<evidence type="ECO:0000256" key="1">
    <source>
        <dbReference type="SAM" id="Phobius"/>
    </source>
</evidence>
<feature type="transmembrane region" description="Helical" evidence="1">
    <location>
        <begin position="28"/>
        <end position="49"/>
    </location>
</feature>
<evidence type="ECO:0000313" key="3">
    <source>
        <dbReference type="Proteomes" id="UP000037755"/>
    </source>
</evidence>
<dbReference type="AlphaFoldDB" id="A0A0M8MEB1"/>
<accession>A0A0M8MEB1</accession>